<dbReference type="AlphaFoldDB" id="A0A0C3QIE2"/>
<reference evidence="1 2" key="1">
    <citation type="submission" date="2014-04" db="EMBL/GenBank/DDBJ databases">
        <authorList>
            <consortium name="DOE Joint Genome Institute"/>
            <person name="Kuo A."/>
            <person name="Girlanda M."/>
            <person name="Perotto S."/>
            <person name="Kohler A."/>
            <person name="Nagy L.G."/>
            <person name="Floudas D."/>
            <person name="Copeland A."/>
            <person name="Barry K.W."/>
            <person name="Cichocki N."/>
            <person name="Veneault-Fourrey C."/>
            <person name="LaButti K."/>
            <person name="Lindquist E.A."/>
            <person name="Lipzen A."/>
            <person name="Lundell T."/>
            <person name="Morin E."/>
            <person name="Murat C."/>
            <person name="Sun H."/>
            <person name="Tunlid A."/>
            <person name="Henrissat B."/>
            <person name="Grigoriev I.V."/>
            <person name="Hibbett D.S."/>
            <person name="Martin F."/>
            <person name="Nordberg H.P."/>
            <person name="Cantor M.N."/>
            <person name="Hua S.X."/>
        </authorList>
    </citation>
    <scope>NUCLEOTIDE SEQUENCE [LARGE SCALE GENOMIC DNA]</scope>
    <source>
        <strain evidence="1 2">MUT 4182</strain>
    </source>
</reference>
<dbReference type="HOGENOM" id="CLU_2833041_0_0_1"/>
<sequence length="66" mass="7514">MAWVEQAASRYNARLCSTTRFSLVLRAAPLGEWIVSAKVGRMDDGCLLIEHVRQRDLVCFNKTTEE</sequence>
<reference evidence="2" key="2">
    <citation type="submission" date="2015-01" db="EMBL/GenBank/DDBJ databases">
        <title>Evolutionary Origins and Diversification of the Mycorrhizal Mutualists.</title>
        <authorList>
            <consortium name="DOE Joint Genome Institute"/>
            <consortium name="Mycorrhizal Genomics Consortium"/>
            <person name="Kohler A."/>
            <person name="Kuo A."/>
            <person name="Nagy L.G."/>
            <person name="Floudas D."/>
            <person name="Copeland A."/>
            <person name="Barry K.W."/>
            <person name="Cichocki N."/>
            <person name="Veneault-Fourrey C."/>
            <person name="LaButti K."/>
            <person name="Lindquist E.A."/>
            <person name="Lipzen A."/>
            <person name="Lundell T."/>
            <person name="Morin E."/>
            <person name="Murat C."/>
            <person name="Riley R."/>
            <person name="Ohm R."/>
            <person name="Sun H."/>
            <person name="Tunlid A."/>
            <person name="Henrissat B."/>
            <person name="Grigoriev I.V."/>
            <person name="Hibbett D.S."/>
            <person name="Martin F."/>
        </authorList>
    </citation>
    <scope>NUCLEOTIDE SEQUENCE [LARGE SCALE GENOMIC DNA]</scope>
    <source>
        <strain evidence="2">MUT 4182</strain>
    </source>
</reference>
<keyword evidence="2" id="KW-1185">Reference proteome</keyword>
<accession>A0A0C3QIE2</accession>
<gene>
    <name evidence="1" type="ORF">M407DRAFT_241695</name>
</gene>
<dbReference type="EMBL" id="KN822960">
    <property type="protein sequence ID" value="KIO31805.1"/>
    <property type="molecule type" value="Genomic_DNA"/>
</dbReference>
<protein>
    <submittedName>
        <fullName evidence="1">Uncharacterized protein</fullName>
    </submittedName>
</protein>
<organism evidence="1 2">
    <name type="scientific">Tulasnella calospora MUT 4182</name>
    <dbReference type="NCBI Taxonomy" id="1051891"/>
    <lineage>
        <taxon>Eukaryota</taxon>
        <taxon>Fungi</taxon>
        <taxon>Dikarya</taxon>
        <taxon>Basidiomycota</taxon>
        <taxon>Agaricomycotina</taxon>
        <taxon>Agaricomycetes</taxon>
        <taxon>Cantharellales</taxon>
        <taxon>Tulasnellaceae</taxon>
        <taxon>Tulasnella</taxon>
    </lineage>
</organism>
<evidence type="ECO:0000313" key="2">
    <source>
        <dbReference type="Proteomes" id="UP000054248"/>
    </source>
</evidence>
<dbReference type="OrthoDB" id="3240892at2759"/>
<name>A0A0C3QIE2_9AGAM</name>
<evidence type="ECO:0000313" key="1">
    <source>
        <dbReference type="EMBL" id="KIO31805.1"/>
    </source>
</evidence>
<dbReference type="Proteomes" id="UP000054248">
    <property type="component" value="Unassembled WGS sequence"/>
</dbReference>
<proteinExistence type="predicted"/>